<dbReference type="InterPro" id="IPR015797">
    <property type="entry name" value="NUDIX_hydrolase-like_dom_sf"/>
</dbReference>
<dbReference type="Pfam" id="PF09297">
    <property type="entry name" value="Zn_ribbon_NUD"/>
    <property type="match status" value="1"/>
</dbReference>
<keyword evidence="13" id="KW-1185">Reference proteome</keyword>
<dbReference type="InterPro" id="IPR049734">
    <property type="entry name" value="NudC-like_C"/>
</dbReference>
<dbReference type="SUPFAM" id="SSF55811">
    <property type="entry name" value="Nudix"/>
    <property type="match status" value="1"/>
</dbReference>
<dbReference type="Pfam" id="PF00293">
    <property type="entry name" value="NUDIX"/>
    <property type="match status" value="1"/>
</dbReference>
<keyword evidence="5" id="KW-0479">Metal-binding</keyword>
<keyword evidence="6 10" id="KW-0378">Hydrolase</keyword>
<dbReference type="PANTHER" id="PTHR42904">
    <property type="entry name" value="NUDIX HYDROLASE, NUDC SUBFAMILY"/>
    <property type="match status" value="1"/>
</dbReference>
<dbReference type="GO" id="GO:0110153">
    <property type="term" value="F:RNA NAD-cap (NMN-forming) hydrolase activity"/>
    <property type="evidence" value="ECO:0007669"/>
    <property type="project" value="RHEA"/>
</dbReference>
<dbReference type="Gene3D" id="3.90.79.10">
    <property type="entry name" value="Nucleoside Triphosphate Pyrophosphohydrolase"/>
    <property type="match status" value="1"/>
</dbReference>
<name>A0A4S4G0X9_9MICO</name>
<protein>
    <recommendedName>
        <fullName evidence="4">NAD(+) diphosphatase</fullName>
        <ecNumber evidence="4">3.6.1.22</ecNumber>
    </recommendedName>
</protein>
<dbReference type="Gene3D" id="3.90.79.20">
    <property type="match status" value="1"/>
</dbReference>
<comment type="cofactor">
    <cofactor evidence="1">
        <name>Mg(2+)</name>
        <dbReference type="ChEBI" id="CHEBI:18420"/>
    </cofactor>
</comment>
<keyword evidence="7" id="KW-0460">Magnesium</keyword>
<comment type="similarity">
    <text evidence="3">Belongs to the Nudix hydrolase family. NudC subfamily.</text>
</comment>
<organism evidence="12 13">
    <name type="scientific">Orlajensenia flava</name>
    <dbReference type="NCBI Taxonomy" id="2565934"/>
    <lineage>
        <taxon>Bacteria</taxon>
        <taxon>Bacillati</taxon>
        <taxon>Actinomycetota</taxon>
        <taxon>Actinomycetes</taxon>
        <taxon>Micrococcales</taxon>
        <taxon>Microbacteriaceae</taxon>
        <taxon>Orlajensenia</taxon>
    </lineage>
</organism>
<evidence type="ECO:0000256" key="9">
    <source>
        <dbReference type="ARBA" id="ARBA00023679"/>
    </source>
</evidence>
<dbReference type="Proteomes" id="UP000307380">
    <property type="component" value="Unassembled WGS sequence"/>
</dbReference>
<dbReference type="InterPro" id="IPR050241">
    <property type="entry name" value="NAD-cap_RNA_hydrolase_NudC"/>
</dbReference>
<comment type="cofactor">
    <cofactor evidence="2">
        <name>Zn(2+)</name>
        <dbReference type="ChEBI" id="CHEBI:29105"/>
    </cofactor>
</comment>
<evidence type="ECO:0000256" key="6">
    <source>
        <dbReference type="ARBA" id="ARBA00022801"/>
    </source>
</evidence>
<dbReference type="PANTHER" id="PTHR42904:SF6">
    <property type="entry name" value="NAD-CAPPED RNA HYDROLASE NUDT12"/>
    <property type="match status" value="1"/>
</dbReference>
<dbReference type="RefSeq" id="WP_136421694.1">
    <property type="nucleotide sequence ID" value="NZ_SSSN01000002.1"/>
</dbReference>
<dbReference type="PROSITE" id="PS00893">
    <property type="entry name" value="NUDIX_BOX"/>
    <property type="match status" value="1"/>
</dbReference>
<comment type="caution">
    <text evidence="12">The sequence shown here is derived from an EMBL/GenBank/DDBJ whole genome shotgun (WGS) entry which is preliminary data.</text>
</comment>
<evidence type="ECO:0000313" key="13">
    <source>
        <dbReference type="Proteomes" id="UP000307380"/>
    </source>
</evidence>
<dbReference type="PRINTS" id="PR00502">
    <property type="entry name" value="NUDIXFAMILY"/>
</dbReference>
<dbReference type="GO" id="GO:0019677">
    <property type="term" value="P:NAD+ catabolic process"/>
    <property type="evidence" value="ECO:0007669"/>
    <property type="project" value="TreeGrafter"/>
</dbReference>
<dbReference type="CDD" id="cd03429">
    <property type="entry name" value="NUDIX_NADH_pyrophosphatase_Nudt13"/>
    <property type="match status" value="1"/>
</dbReference>
<dbReference type="InterPro" id="IPR020084">
    <property type="entry name" value="NUDIX_hydrolase_CS"/>
</dbReference>
<evidence type="ECO:0000256" key="7">
    <source>
        <dbReference type="ARBA" id="ARBA00022842"/>
    </source>
</evidence>
<reference evidence="12 13" key="1">
    <citation type="submission" date="2019-04" db="EMBL/GenBank/DDBJ databases">
        <authorList>
            <person name="Jiang L."/>
        </authorList>
    </citation>
    <scope>NUCLEOTIDE SEQUENCE [LARGE SCALE GENOMIC DNA]</scope>
    <source>
        <strain evidence="12 13">YIM 131861</strain>
    </source>
</reference>
<dbReference type="GO" id="GO:0005829">
    <property type="term" value="C:cytosol"/>
    <property type="evidence" value="ECO:0007669"/>
    <property type="project" value="TreeGrafter"/>
</dbReference>
<sequence>MLPALNVPLARVVLDRDGEARSRPGLLDDLRAERATRVLAVHDGRVLVDGTEAGDATLRLVGLAALTSAGLPADAPLVYLGRTLGVPAPSPVVAVAVTDEIAATLDAAAEHWVGLRAAAPILADAEVGLLAQAVAITNWRAMTRHCPRCGAVLDAQQGGWVLVCPVDGTQVFPRTDPAVIVLVTDADDRVLLGSNAMWQNNRYSLLAGFVEPGESLEHAVIRELKEETGLDVADPIYRGSQPWPFPASIMLGFRASLASHESVDAIRPDGMEILSLRWFTRDQIRSAADGVVLPGASSIARALLEEWLGEPIVDGDVRW</sequence>
<dbReference type="OrthoDB" id="9791656at2"/>
<evidence type="ECO:0000256" key="5">
    <source>
        <dbReference type="ARBA" id="ARBA00022723"/>
    </source>
</evidence>
<comment type="catalytic activity">
    <reaction evidence="9">
        <text>a 5'-end NAD(+)-phospho-ribonucleoside in mRNA + H2O = a 5'-end phospho-adenosine-phospho-ribonucleoside in mRNA + beta-nicotinamide D-ribonucleotide + 2 H(+)</text>
        <dbReference type="Rhea" id="RHEA:60876"/>
        <dbReference type="Rhea" id="RHEA-COMP:15698"/>
        <dbReference type="Rhea" id="RHEA-COMP:15719"/>
        <dbReference type="ChEBI" id="CHEBI:14649"/>
        <dbReference type="ChEBI" id="CHEBI:15377"/>
        <dbReference type="ChEBI" id="CHEBI:15378"/>
        <dbReference type="ChEBI" id="CHEBI:144029"/>
        <dbReference type="ChEBI" id="CHEBI:144051"/>
    </reaction>
    <physiologicalReaction direction="left-to-right" evidence="9">
        <dbReference type="Rhea" id="RHEA:60877"/>
    </physiologicalReaction>
</comment>
<dbReference type="AlphaFoldDB" id="A0A4S4G0X9"/>
<dbReference type="EC" id="3.6.1.22" evidence="4"/>
<evidence type="ECO:0000256" key="1">
    <source>
        <dbReference type="ARBA" id="ARBA00001946"/>
    </source>
</evidence>
<dbReference type="Pfam" id="PF09296">
    <property type="entry name" value="NUDIX-like"/>
    <property type="match status" value="1"/>
</dbReference>
<dbReference type="InterPro" id="IPR015376">
    <property type="entry name" value="Znr_NADH_PPase"/>
</dbReference>
<evidence type="ECO:0000256" key="4">
    <source>
        <dbReference type="ARBA" id="ARBA00012381"/>
    </source>
</evidence>
<dbReference type="InterPro" id="IPR015375">
    <property type="entry name" value="NADH_PPase-like_N"/>
</dbReference>
<evidence type="ECO:0000256" key="3">
    <source>
        <dbReference type="ARBA" id="ARBA00009595"/>
    </source>
</evidence>
<accession>A0A4S4G0X9</accession>
<dbReference type="InterPro" id="IPR000086">
    <property type="entry name" value="NUDIX_hydrolase_dom"/>
</dbReference>
<proteinExistence type="inferred from homology"/>
<evidence type="ECO:0000313" key="12">
    <source>
        <dbReference type="EMBL" id="THG36311.1"/>
    </source>
</evidence>
<dbReference type="GO" id="GO:0046872">
    <property type="term" value="F:metal ion binding"/>
    <property type="evidence" value="ECO:0007669"/>
    <property type="project" value="UniProtKB-KW"/>
</dbReference>
<dbReference type="NCBIfam" id="NF001299">
    <property type="entry name" value="PRK00241.1"/>
    <property type="match status" value="1"/>
</dbReference>
<evidence type="ECO:0000256" key="8">
    <source>
        <dbReference type="ARBA" id="ARBA00023027"/>
    </source>
</evidence>
<evidence type="ECO:0000259" key="11">
    <source>
        <dbReference type="PROSITE" id="PS51462"/>
    </source>
</evidence>
<evidence type="ECO:0000256" key="10">
    <source>
        <dbReference type="RuleBase" id="RU003476"/>
    </source>
</evidence>
<dbReference type="PROSITE" id="PS51462">
    <property type="entry name" value="NUDIX"/>
    <property type="match status" value="1"/>
</dbReference>
<dbReference type="EMBL" id="SSSN01000002">
    <property type="protein sequence ID" value="THG36311.1"/>
    <property type="molecule type" value="Genomic_DNA"/>
</dbReference>
<dbReference type="GO" id="GO:0006742">
    <property type="term" value="P:NADP+ catabolic process"/>
    <property type="evidence" value="ECO:0007669"/>
    <property type="project" value="TreeGrafter"/>
</dbReference>
<keyword evidence="8" id="KW-0520">NAD</keyword>
<dbReference type="GO" id="GO:0035529">
    <property type="term" value="F:NADH pyrophosphatase activity"/>
    <property type="evidence" value="ECO:0007669"/>
    <property type="project" value="TreeGrafter"/>
</dbReference>
<evidence type="ECO:0000256" key="2">
    <source>
        <dbReference type="ARBA" id="ARBA00001947"/>
    </source>
</evidence>
<gene>
    <name evidence="12" type="primary">nudC</name>
    <name evidence="12" type="ORF">E6C70_01765</name>
</gene>
<feature type="domain" description="Nudix hydrolase" evidence="11">
    <location>
        <begin position="173"/>
        <end position="305"/>
    </location>
</feature>
<dbReference type="InterPro" id="IPR020476">
    <property type="entry name" value="Nudix_hydrolase"/>
</dbReference>